<name>A0A5B0MZI1_PUCGR</name>
<protein>
    <submittedName>
        <fullName evidence="1">Uncharacterized protein</fullName>
    </submittedName>
</protein>
<comment type="caution">
    <text evidence="1">The sequence shown here is derived from an EMBL/GenBank/DDBJ whole genome shotgun (WGS) entry which is preliminary data.</text>
</comment>
<dbReference type="EMBL" id="VDEP01000441">
    <property type="protein sequence ID" value="KAA1081584.1"/>
    <property type="molecule type" value="Genomic_DNA"/>
</dbReference>
<organism evidence="1 2">
    <name type="scientific">Puccinia graminis f. sp. tritici</name>
    <dbReference type="NCBI Taxonomy" id="56615"/>
    <lineage>
        <taxon>Eukaryota</taxon>
        <taxon>Fungi</taxon>
        <taxon>Dikarya</taxon>
        <taxon>Basidiomycota</taxon>
        <taxon>Pucciniomycotina</taxon>
        <taxon>Pucciniomycetes</taxon>
        <taxon>Pucciniales</taxon>
        <taxon>Pucciniaceae</taxon>
        <taxon>Puccinia</taxon>
    </lineage>
</organism>
<reference evidence="1 2" key="1">
    <citation type="submission" date="2019-05" db="EMBL/GenBank/DDBJ databases">
        <title>Emergence of the Ug99 lineage of the wheat stem rust pathogen through somatic hybridization.</title>
        <authorList>
            <person name="Li F."/>
            <person name="Upadhyaya N.M."/>
            <person name="Sperschneider J."/>
            <person name="Matny O."/>
            <person name="Nguyen-Phuc H."/>
            <person name="Mago R."/>
            <person name="Raley C."/>
            <person name="Miller M.E."/>
            <person name="Silverstein K.A.T."/>
            <person name="Henningsen E."/>
            <person name="Hirsch C.D."/>
            <person name="Visser B."/>
            <person name="Pretorius Z.A."/>
            <person name="Steffenson B.J."/>
            <person name="Schwessinger B."/>
            <person name="Dodds P.N."/>
            <person name="Figueroa M."/>
        </authorList>
    </citation>
    <scope>NUCLEOTIDE SEQUENCE [LARGE SCALE GENOMIC DNA]</scope>
    <source>
        <strain evidence="1 2">Ug99</strain>
    </source>
</reference>
<sequence length="175" mass="19273">MGRITVDIFFVERNKRVVLLVTVQIFDQSLGQKIVKAQLPSLEFLNVMSLDHRVSIGDDDHRPTDPSPIGRDIHGLLIGVHVDTDELGDLTSPSELSKDFDESFGRSGETQDVTINEDDIMTGQVEFSAGHATDIFAANRIGDIPDWFLICVGGNMSHECQVLDKPTSLSFGAEM</sequence>
<evidence type="ECO:0000313" key="1">
    <source>
        <dbReference type="EMBL" id="KAA1081584.1"/>
    </source>
</evidence>
<accession>A0A5B0MZI1</accession>
<dbReference type="AlphaFoldDB" id="A0A5B0MZI1"/>
<dbReference type="Proteomes" id="UP000325313">
    <property type="component" value="Unassembled WGS sequence"/>
</dbReference>
<proteinExistence type="predicted"/>
<gene>
    <name evidence="1" type="ORF">PGTUg99_019283</name>
</gene>
<evidence type="ECO:0000313" key="2">
    <source>
        <dbReference type="Proteomes" id="UP000325313"/>
    </source>
</evidence>